<comment type="similarity">
    <text evidence="1">Belongs to the BolA/IbaG family.</text>
</comment>
<dbReference type="PIRSF" id="PIRSF003113">
    <property type="entry name" value="BolA"/>
    <property type="match status" value="1"/>
</dbReference>
<dbReference type="Gene3D" id="3.30.300.90">
    <property type="entry name" value="BolA-like"/>
    <property type="match status" value="1"/>
</dbReference>
<dbReference type="Proteomes" id="UP000251120">
    <property type="component" value="Chromosome"/>
</dbReference>
<dbReference type="GO" id="GO:0051301">
    <property type="term" value="P:cell division"/>
    <property type="evidence" value="ECO:0007669"/>
    <property type="project" value="UniProtKB-KW"/>
</dbReference>
<proteinExistence type="inferred from homology"/>
<name>A0A2Z4XXR2_9GAMM</name>
<accession>A0A2Z4XXR2</accession>
<organism evidence="2 4">
    <name type="scientific">Francisella adeliensis</name>
    <dbReference type="NCBI Taxonomy" id="2007306"/>
    <lineage>
        <taxon>Bacteria</taxon>
        <taxon>Pseudomonadati</taxon>
        <taxon>Pseudomonadota</taxon>
        <taxon>Gammaproteobacteria</taxon>
        <taxon>Thiotrichales</taxon>
        <taxon>Francisellaceae</taxon>
        <taxon>Francisella</taxon>
    </lineage>
</organism>
<keyword evidence="5" id="KW-1185">Reference proteome</keyword>
<reference evidence="3 5" key="2">
    <citation type="submission" date="2019-08" db="EMBL/GenBank/DDBJ databases">
        <title>Complete genome sequences of Francisella adeliensis (FSC1325 and FSC1326).</title>
        <authorList>
            <person name="Ohrman C."/>
            <person name="Uneklint I."/>
            <person name="Vallesi A."/>
            <person name="Karlsson L."/>
            <person name="Sjodin A."/>
        </authorList>
    </citation>
    <scope>NUCLEOTIDE SEQUENCE [LARGE SCALE GENOMIC DNA]</scope>
    <source>
        <strain evidence="3 5">FSC1325</strain>
    </source>
</reference>
<dbReference type="EMBL" id="CP021781">
    <property type="protein sequence ID" value="AXA33671.1"/>
    <property type="molecule type" value="Genomic_DNA"/>
</dbReference>
<dbReference type="Proteomes" id="UP000681131">
    <property type="component" value="Chromosome"/>
</dbReference>
<dbReference type="EMBL" id="CP043424">
    <property type="protein sequence ID" value="QIW11904.1"/>
    <property type="molecule type" value="Genomic_DNA"/>
</dbReference>
<dbReference type="OrthoDB" id="9801469at2"/>
<dbReference type="Pfam" id="PF01722">
    <property type="entry name" value="BolA"/>
    <property type="match status" value="1"/>
</dbReference>
<protein>
    <submittedName>
        <fullName evidence="3">BolA family transcriptional regulator</fullName>
    </submittedName>
    <submittedName>
        <fullName evidence="2">Cell division protein BolA</fullName>
    </submittedName>
</protein>
<evidence type="ECO:0000313" key="2">
    <source>
        <dbReference type="EMBL" id="AXA33671.1"/>
    </source>
</evidence>
<evidence type="ECO:0000313" key="3">
    <source>
        <dbReference type="EMBL" id="QIW11904.1"/>
    </source>
</evidence>
<evidence type="ECO:0000256" key="1">
    <source>
        <dbReference type="RuleBase" id="RU003860"/>
    </source>
</evidence>
<dbReference type="RefSeq" id="WP_112869844.1">
    <property type="nucleotide sequence ID" value="NZ_CP021781.1"/>
</dbReference>
<evidence type="ECO:0000313" key="4">
    <source>
        <dbReference type="Proteomes" id="UP000251120"/>
    </source>
</evidence>
<dbReference type="InterPro" id="IPR002634">
    <property type="entry name" value="BolA"/>
</dbReference>
<sequence length="94" mass="10710">MDESALIEKIRQSLLKDIDSAAFIKIIDETHKHKKHKGFIEGKRHFALEIVSDKLNSISKINAHKNIYKAVDPLMEHIHALSIKLLANKESKNA</sequence>
<dbReference type="AlphaFoldDB" id="A0A2Z4XXR2"/>
<reference evidence="2 4" key="1">
    <citation type="submission" date="2017-06" db="EMBL/GenBank/DDBJ databases">
        <title>Complete genome of Francisella adeliensis.</title>
        <authorList>
            <person name="Vallesi A."/>
            <person name="Sjodin A."/>
        </authorList>
    </citation>
    <scope>NUCLEOTIDE SEQUENCE [LARGE SCALE GENOMIC DNA]</scope>
    <source>
        <strain evidence="2 4">FDC440</strain>
    </source>
</reference>
<gene>
    <name evidence="2" type="ORF">CDH04_04255</name>
    <name evidence="3" type="ORF">FZC43_04260</name>
</gene>
<keyword evidence="2" id="KW-0132">Cell division</keyword>
<dbReference type="SUPFAM" id="SSF82657">
    <property type="entry name" value="BolA-like"/>
    <property type="match status" value="1"/>
</dbReference>
<dbReference type="KEGG" id="fad:CDH04_04255"/>
<keyword evidence="2" id="KW-0131">Cell cycle</keyword>
<evidence type="ECO:0000313" key="5">
    <source>
        <dbReference type="Proteomes" id="UP000681131"/>
    </source>
</evidence>
<dbReference type="InterPro" id="IPR036065">
    <property type="entry name" value="BolA-like_sf"/>
</dbReference>